<dbReference type="RefSeq" id="WP_265965279.1">
    <property type="nucleotide sequence ID" value="NZ_JAPEVI010000003.1"/>
</dbReference>
<accession>A0ABT3R7A0</accession>
<evidence type="ECO:0000313" key="4">
    <source>
        <dbReference type="Proteomes" id="UP001300261"/>
    </source>
</evidence>
<dbReference type="InterPro" id="IPR013651">
    <property type="entry name" value="ATP-grasp_RimK-type"/>
</dbReference>
<organism evidence="3 4">
    <name type="scientific">Roseibium salinum</name>
    <dbReference type="NCBI Taxonomy" id="1604349"/>
    <lineage>
        <taxon>Bacteria</taxon>
        <taxon>Pseudomonadati</taxon>
        <taxon>Pseudomonadota</taxon>
        <taxon>Alphaproteobacteria</taxon>
        <taxon>Hyphomicrobiales</taxon>
        <taxon>Stappiaceae</taxon>
        <taxon>Roseibium</taxon>
    </lineage>
</organism>
<dbReference type="PANTHER" id="PTHR21621:SF0">
    <property type="entry name" value="BETA-CITRYLGLUTAMATE SYNTHASE B-RELATED"/>
    <property type="match status" value="1"/>
</dbReference>
<evidence type="ECO:0000259" key="2">
    <source>
        <dbReference type="PROSITE" id="PS50975"/>
    </source>
</evidence>
<dbReference type="EMBL" id="JAPEVI010000003">
    <property type="protein sequence ID" value="MCX2724898.1"/>
    <property type="molecule type" value="Genomic_DNA"/>
</dbReference>
<evidence type="ECO:0000313" key="3">
    <source>
        <dbReference type="EMBL" id="MCX2724898.1"/>
    </source>
</evidence>
<dbReference type="PROSITE" id="PS50975">
    <property type="entry name" value="ATP_GRASP"/>
    <property type="match status" value="1"/>
</dbReference>
<reference evidence="3 4" key="1">
    <citation type="journal article" date="2016" name="Int. J. Syst. Evol. Microbiol.">
        <title>Labrenzia salina sp. nov., isolated from the rhizosphere of the halophyte Arthrocnemum macrostachyum.</title>
        <authorList>
            <person name="Camacho M."/>
            <person name="Redondo-Gomez S."/>
            <person name="Rodriguez-Llorente I."/>
            <person name="Rohde M."/>
            <person name="Sproer C."/>
            <person name="Schumann P."/>
            <person name="Klenk H.P."/>
            <person name="Montero-Calasanz M.D.C."/>
        </authorList>
    </citation>
    <scope>NUCLEOTIDE SEQUENCE [LARGE SCALE GENOMIC DNA]</scope>
    <source>
        <strain evidence="3 4">DSM 29163</strain>
    </source>
</reference>
<name>A0ABT3R7A0_9HYPH</name>
<dbReference type="Gene3D" id="3.30.470.20">
    <property type="entry name" value="ATP-grasp fold, B domain"/>
    <property type="match status" value="2"/>
</dbReference>
<comment type="caution">
    <text evidence="3">The sequence shown here is derived from an EMBL/GenBank/DDBJ whole genome shotgun (WGS) entry which is preliminary data.</text>
</comment>
<feature type="domain" description="ATP-grasp" evidence="2">
    <location>
        <begin position="73"/>
        <end position="319"/>
    </location>
</feature>
<dbReference type="GO" id="GO:0016874">
    <property type="term" value="F:ligase activity"/>
    <property type="evidence" value="ECO:0007669"/>
    <property type="project" value="UniProtKB-KW"/>
</dbReference>
<dbReference type="Proteomes" id="UP001300261">
    <property type="component" value="Unassembled WGS sequence"/>
</dbReference>
<dbReference type="SUPFAM" id="SSF56059">
    <property type="entry name" value="Glutathione synthetase ATP-binding domain-like"/>
    <property type="match status" value="1"/>
</dbReference>
<keyword evidence="4" id="KW-1185">Reference proteome</keyword>
<protein>
    <submittedName>
        <fullName evidence="3">ATP-dependent carboxylate-amine ligase</fullName>
    </submittedName>
</protein>
<dbReference type="Pfam" id="PF08443">
    <property type="entry name" value="RimK"/>
    <property type="match status" value="2"/>
</dbReference>
<keyword evidence="1" id="KW-0067">ATP-binding</keyword>
<evidence type="ECO:0000256" key="1">
    <source>
        <dbReference type="PROSITE-ProRule" id="PRU00409"/>
    </source>
</evidence>
<keyword evidence="3" id="KW-0436">Ligase</keyword>
<dbReference type="PANTHER" id="PTHR21621">
    <property type="entry name" value="RIBOSOMAL PROTEIN S6 MODIFICATION PROTEIN"/>
    <property type="match status" value="1"/>
</dbReference>
<keyword evidence="1" id="KW-0547">Nucleotide-binding</keyword>
<dbReference type="InterPro" id="IPR011761">
    <property type="entry name" value="ATP-grasp"/>
</dbReference>
<proteinExistence type="predicted"/>
<sequence>MAETKQSGNRSVVFQLLEQHCARTGYRLHVGDSHGHAGLVESPDGRRWFFKGTHFDLNTLGASEIADDKAYAAHFLEESGIAVPASRLVFSSELGNRNHPPANVLDFAETGGFPLFVKPNVGQEGADVIRVGTYPGLTQTLHMLAKRHAQLLVQEEIRGRELRVIVLDGEVLCAVERHPPHVTGDGKLTLAELIAAQDRVDPSDGRIECELARQTMSLESVPEPGTRVRLLPVANLSSGGSASIVIAEDLAPETASIASRAARTLGLRYAGVDLILPDIASPGVDAVVLEVNAAPGLGNLYRQGLAEAELVKGIYQKVFAAMFAE</sequence>
<gene>
    <name evidence="3" type="ORF">ON753_21405</name>
</gene>